<proteinExistence type="predicted"/>
<protein>
    <recommendedName>
        <fullName evidence="2">DUF5672 domain-containing protein</fullName>
    </recommendedName>
</protein>
<evidence type="ECO:0000313" key="1">
    <source>
        <dbReference type="EMBL" id="QHT20847.1"/>
    </source>
</evidence>
<name>A0A6C0DVH5_9ZZZZ</name>
<organism evidence="1">
    <name type="scientific">viral metagenome</name>
    <dbReference type="NCBI Taxonomy" id="1070528"/>
    <lineage>
        <taxon>unclassified sequences</taxon>
        <taxon>metagenomes</taxon>
        <taxon>organismal metagenomes</taxon>
    </lineage>
</organism>
<accession>A0A6C0DVH5</accession>
<sequence>MVKIDVITYCSGYDYKVFERFVGSLNDTGFSGKIHIIVNEFDKPVILQLKAKYKNIFPVKDNLTKTTHINCHRFFCIDMLLSKLNLDCDYLLVCDSRDVLFQKNIEDYPYDKDVDIYGFLEGITFEKEQVYNARWIKMIEHLLNEQIYDKIKDNQVICCGTTIGKKDAIIKYVKMMCYYIKNYNIVINLDQGLHNYMLYLNKLECNIKLLSNADNLVNTLCNDVHKINDDKLIVNKNDELSWIVHQYDRFSKEMKAQISIKYDFTC</sequence>
<dbReference type="AlphaFoldDB" id="A0A6C0DVH5"/>
<reference evidence="1" key="1">
    <citation type="journal article" date="2020" name="Nature">
        <title>Giant virus diversity and host interactions through global metagenomics.</title>
        <authorList>
            <person name="Schulz F."/>
            <person name="Roux S."/>
            <person name="Paez-Espino D."/>
            <person name="Jungbluth S."/>
            <person name="Walsh D.A."/>
            <person name="Denef V.J."/>
            <person name="McMahon K.D."/>
            <person name="Konstantinidis K.T."/>
            <person name="Eloe-Fadrosh E.A."/>
            <person name="Kyrpides N.C."/>
            <person name="Woyke T."/>
        </authorList>
    </citation>
    <scope>NUCLEOTIDE SEQUENCE</scope>
    <source>
        <strain evidence="1">GVMAG-M-3300023174-75</strain>
    </source>
</reference>
<evidence type="ECO:0008006" key="2">
    <source>
        <dbReference type="Google" id="ProtNLM"/>
    </source>
</evidence>
<dbReference type="EMBL" id="MN739683">
    <property type="protein sequence ID" value="QHT20847.1"/>
    <property type="molecule type" value="Genomic_DNA"/>
</dbReference>